<dbReference type="Proteomes" id="UP000248483">
    <property type="component" value="Unplaced"/>
</dbReference>
<keyword evidence="1" id="KW-0732">Signal</keyword>
<feature type="signal peptide" evidence="1">
    <location>
        <begin position="1"/>
        <end position="22"/>
    </location>
</feature>
<keyword evidence="2" id="KW-1185">Reference proteome</keyword>
<dbReference type="GeneID" id="115803248"/>
<proteinExistence type="predicted"/>
<evidence type="ECO:0000313" key="3">
    <source>
        <dbReference type="RefSeq" id="XP_030618446.1"/>
    </source>
</evidence>
<evidence type="ECO:0000313" key="2">
    <source>
        <dbReference type="Proteomes" id="UP000248483"/>
    </source>
</evidence>
<name>A0A7F8K6L9_DELLE</name>
<accession>A0A7F8K6L9</accession>
<reference evidence="3" key="1">
    <citation type="submission" date="2025-08" db="UniProtKB">
        <authorList>
            <consortium name="RefSeq"/>
        </authorList>
    </citation>
    <scope>IDENTIFICATION</scope>
    <source>
        <tissue evidence="3">Blood</tissue>
    </source>
</reference>
<dbReference type="InterPro" id="IPR029301">
    <property type="entry name" value="SPACA7"/>
</dbReference>
<evidence type="ECO:0000256" key="1">
    <source>
        <dbReference type="SAM" id="SignalP"/>
    </source>
</evidence>
<organism evidence="2 3">
    <name type="scientific">Delphinapterus leucas</name>
    <name type="common">Beluga whale</name>
    <dbReference type="NCBI Taxonomy" id="9749"/>
    <lineage>
        <taxon>Eukaryota</taxon>
        <taxon>Metazoa</taxon>
        <taxon>Chordata</taxon>
        <taxon>Craniata</taxon>
        <taxon>Vertebrata</taxon>
        <taxon>Euteleostomi</taxon>
        <taxon>Mammalia</taxon>
        <taxon>Eutheria</taxon>
        <taxon>Laurasiatheria</taxon>
        <taxon>Artiodactyla</taxon>
        <taxon>Whippomorpha</taxon>
        <taxon>Cetacea</taxon>
        <taxon>Odontoceti</taxon>
        <taxon>Monodontidae</taxon>
        <taxon>Delphinapterus</taxon>
    </lineage>
</organism>
<dbReference type="AlphaFoldDB" id="A0A7F8K6L9"/>
<feature type="chain" id="PRO_5028872766" evidence="1">
    <location>
        <begin position="23"/>
        <end position="172"/>
    </location>
</feature>
<sequence length="172" mass="19180">MVANTGVAVFVLLLYCRQGAEFRLINVTTEVTKGELEERGPNRPPAQLPGRTSRPWRLKYSMDENVRGSVHLCFPSFFSTLFIKDAGLDESYQVGGPEGYRELSDISSLSLDPEDEILNNEPQIDESYQVGGPEVYHGSQLSSGLEDRSRNNGKCNLRRPFRNAVHAVSFAV</sequence>
<gene>
    <name evidence="3" type="primary">LOC115803248</name>
</gene>
<dbReference type="InParanoid" id="A0A7F8K6L9"/>
<dbReference type="GO" id="GO:0001669">
    <property type="term" value="C:acrosomal vesicle"/>
    <property type="evidence" value="ECO:0007669"/>
    <property type="project" value="InterPro"/>
</dbReference>
<dbReference type="Pfam" id="PF15307">
    <property type="entry name" value="SPACA7"/>
    <property type="match status" value="1"/>
</dbReference>
<protein>
    <submittedName>
        <fullName evidence="3">Sperm acrosome-associated protein 7-like</fullName>
    </submittedName>
</protein>
<dbReference type="KEGG" id="dle:115803248"/>
<dbReference type="RefSeq" id="XP_030618446.1">
    <property type="nucleotide sequence ID" value="XM_030762586.1"/>
</dbReference>